<evidence type="ECO:0000256" key="1">
    <source>
        <dbReference type="SAM" id="Phobius"/>
    </source>
</evidence>
<keyword evidence="3" id="KW-1185">Reference proteome</keyword>
<keyword evidence="1" id="KW-1133">Transmembrane helix</keyword>
<sequence length="253" mass="28313">MKLNAKAKVGEDGVLKVKIQWNKIPKIKTPRRVYAQVKDKDGKVLYDADGGSKSETDSSSKKSGYLGGAASLLFVAAAVYMVDNMATVVVGTQALSKNENENKVCECEAKIRAFMRVIRIAEGTGEYIKGTKQVRDSQLGYTTWFSGAGNNFTLSDDHPRVINSNSTNTLRSSAAGAYQIMSWKYDELNGYTIIFKDGYFQKKLPEEYNERNDKAKKYDAKGFSQVSQDRLCVIILKSIKNKKIRSNFIIFTY</sequence>
<name>A0ABX0IXI3_9FLAO</name>
<keyword evidence="2" id="KW-0378">Hydrolase</keyword>
<reference evidence="3" key="1">
    <citation type="submission" date="2019-05" db="EMBL/GenBank/DDBJ databases">
        <title>Flavobacterium profundi sp. nov., isolated from a deep-sea seamount.</title>
        <authorList>
            <person name="Zhang D.-C."/>
        </authorList>
    </citation>
    <scope>NUCLEOTIDE SEQUENCE [LARGE SCALE GENOMIC DNA]</scope>
    <source>
        <strain evidence="3">EC11</strain>
    </source>
</reference>
<organism evidence="2 3">
    <name type="scientific">Flavobacterium jejuense</name>
    <dbReference type="NCBI Taxonomy" id="1544455"/>
    <lineage>
        <taxon>Bacteria</taxon>
        <taxon>Pseudomonadati</taxon>
        <taxon>Bacteroidota</taxon>
        <taxon>Flavobacteriia</taxon>
        <taxon>Flavobacteriales</taxon>
        <taxon>Flavobacteriaceae</taxon>
        <taxon>Flavobacterium</taxon>
    </lineage>
</organism>
<dbReference type="SUPFAM" id="SSF53955">
    <property type="entry name" value="Lysozyme-like"/>
    <property type="match status" value="1"/>
</dbReference>
<reference evidence="2 3" key="3">
    <citation type="submission" date="2020-02" db="EMBL/GenBank/DDBJ databases">
        <title>Flavobacterium profundi sp. nov., isolated from a deep-sea seamount.</title>
        <authorList>
            <person name="Zhang D.-C."/>
        </authorList>
    </citation>
    <scope>NUCLEOTIDE SEQUENCE [LARGE SCALE GENOMIC DNA]</scope>
    <source>
        <strain evidence="2 3">EC11</strain>
    </source>
</reference>
<dbReference type="EMBL" id="VEVQ02000028">
    <property type="protein sequence ID" value="NHN28143.1"/>
    <property type="molecule type" value="Genomic_DNA"/>
</dbReference>
<dbReference type="Gene3D" id="1.10.530.10">
    <property type="match status" value="1"/>
</dbReference>
<dbReference type="RefSeq" id="WP_140964643.1">
    <property type="nucleotide sequence ID" value="NZ_VEVQ02000028.1"/>
</dbReference>
<dbReference type="Proteomes" id="UP000817854">
    <property type="component" value="Unassembled WGS sequence"/>
</dbReference>
<protein>
    <submittedName>
        <fullName evidence="2">Glycoside hydrolase family 104 protein</fullName>
    </submittedName>
</protein>
<keyword evidence="1" id="KW-0472">Membrane</keyword>
<accession>A0ABX0IXI3</accession>
<dbReference type="GO" id="GO:0016787">
    <property type="term" value="F:hydrolase activity"/>
    <property type="evidence" value="ECO:0007669"/>
    <property type="project" value="UniProtKB-KW"/>
</dbReference>
<evidence type="ECO:0000313" key="3">
    <source>
        <dbReference type="Proteomes" id="UP000817854"/>
    </source>
</evidence>
<feature type="transmembrane region" description="Helical" evidence="1">
    <location>
        <begin position="63"/>
        <end position="82"/>
    </location>
</feature>
<reference evidence="2 3" key="2">
    <citation type="submission" date="2019-05" db="EMBL/GenBank/DDBJ databases">
        <authorList>
            <person name="Lianzixin W."/>
        </authorList>
    </citation>
    <scope>NUCLEOTIDE SEQUENCE [LARGE SCALE GENOMIC DNA]</scope>
    <source>
        <strain evidence="2 3">EC11</strain>
    </source>
</reference>
<proteinExistence type="predicted"/>
<dbReference type="InterPro" id="IPR023346">
    <property type="entry name" value="Lysozyme-like_dom_sf"/>
</dbReference>
<comment type="caution">
    <text evidence="2">The sequence shown here is derived from an EMBL/GenBank/DDBJ whole genome shotgun (WGS) entry which is preliminary data.</text>
</comment>
<gene>
    <name evidence="2" type="ORF">FIA58_020895</name>
</gene>
<keyword evidence="1" id="KW-0812">Transmembrane</keyword>
<evidence type="ECO:0000313" key="2">
    <source>
        <dbReference type="EMBL" id="NHN28143.1"/>
    </source>
</evidence>